<dbReference type="SUPFAM" id="SSF53448">
    <property type="entry name" value="Nucleotide-diphospho-sugar transferases"/>
    <property type="match status" value="1"/>
</dbReference>
<sequence length="308" mass="33153">MRVAVIIAARDIARFLGDAIGSALSQSAGDLSVIVVDDGSTDQTQSVIAGQSSPRLHSLHTSGLGVGAARNLGARHPAAMVADALLFLDGDDWLSTDALSRLTKTLTASPDAAAAYGSFAFMPENASPGGRPSHDIRQPAPSLSLDRLILGNRFANGGHVLIRQTAWQATGGFREDLRFAEDWEFWPRLRLEGPFAALPGPPVLMVRRRIGSMMHGAATDPAAYAAALSAMADNPRLARALGVRRLPRLIRQARRELCWTIGRERLRRGLARSALPLLLRGFFGQFRPQRGIILFHAAWVAGSDKSGR</sequence>
<accession>A0A964E1N6</accession>
<dbReference type="GO" id="GO:0044010">
    <property type="term" value="P:single-species biofilm formation"/>
    <property type="evidence" value="ECO:0007669"/>
    <property type="project" value="TreeGrafter"/>
</dbReference>
<dbReference type="PANTHER" id="PTHR43685:SF2">
    <property type="entry name" value="GLYCOSYLTRANSFERASE 2-LIKE DOMAIN-CONTAINING PROTEIN"/>
    <property type="match status" value="1"/>
</dbReference>
<dbReference type="RefSeq" id="WP_227304653.1">
    <property type="nucleotide sequence ID" value="NZ_JAESVA010000001.1"/>
</dbReference>
<keyword evidence="3" id="KW-1185">Reference proteome</keyword>
<name>A0A964E1N6_9PROT</name>
<organism evidence="2 3">
    <name type="scientific">Acidisoma cellulosilyticum</name>
    <dbReference type="NCBI Taxonomy" id="2802395"/>
    <lineage>
        <taxon>Bacteria</taxon>
        <taxon>Pseudomonadati</taxon>
        <taxon>Pseudomonadota</taxon>
        <taxon>Alphaproteobacteria</taxon>
        <taxon>Acetobacterales</taxon>
        <taxon>Acidocellaceae</taxon>
        <taxon>Acidisoma</taxon>
    </lineage>
</organism>
<proteinExistence type="predicted"/>
<dbReference type="CDD" id="cd00761">
    <property type="entry name" value="Glyco_tranf_GTA_type"/>
    <property type="match status" value="1"/>
</dbReference>
<dbReference type="Pfam" id="PF00535">
    <property type="entry name" value="Glycos_transf_2"/>
    <property type="match status" value="1"/>
</dbReference>
<evidence type="ECO:0000313" key="3">
    <source>
        <dbReference type="Proteomes" id="UP000721844"/>
    </source>
</evidence>
<dbReference type="InterPro" id="IPR001173">
    <property type="entry name" value="Glyco_trans_2-like"/>
</dbReference>
<dbReference type="Gene3D" id="3.90.550.10">
    <property type="entry name" value="Spore Coat Polysaccharide Biosynthesis Protein SpsA, Chain A"/>
    <property type="match status" value="1"/>
</dbReference>
<reference evidence="2 3" key="1">
    <citation type="journal article" date="2021" name="Microorganisms">
        <title>Acidisoma silvae sp. nov. and Acidisomacellulosilytica sp. nov., Two Acidophilic Bacteria Isolated from Decaying Wood, Hydrolyzing Cellulose and Producing Poly-3-hydroxybutyrate.</title>
        <authorList>
            <person name="Mieszkin S."/>
            <person name="Pouder E."/>
            <person name="Uroz S."/>
            <person name="Simon-Colin C."/>
            <person name="Alain K."/>
        </authorList>
    </citation>
    <scope>NUCLEOTIDE SEQUENCE [LARGE SCALE GENOMIC DNA]</scope>
    <source>
        <strain evidence="2 3">HW T5.17</strain>
    </source>
</reference>
<gene>
    <name evidence="2" type="ORF">ACELLULO517_00605</name>
</gene>
<evidence type="ECO:0000259" key="1">
    <source>
        <dbReference type="Pfam" id="PF00535"/>
    </source>
</evidence>
<dbReference type="InterPro" id="IPR050834">
    <property type="entry name" value="Glycosyltransf_2"/>
</dbReference>
<comment type="caution">
    <text evidence="2">The sequence shown here is derived from an EMBL/GenBank/DDBJ whole genome shotgun (WGS) entry which is preliminary data.</text>
</comment>
<dbReference type="PANTHER" id="PTHR43685">
    <property type="entry name" value="GLYCOSYLTRANSFERASE"/>
    <property type="match status" value="1"/>
</dbReference>
<dbReference type="Proteomes" id="UP000721844">
    <property type="component" value="Unassembled WGS sequence"/>
</dbReference>
<dbReference type="InterPro" id="IPR029044">
    <property type="entry name" value="Nucleotide-diphossugar_trans"/>
</dbReference>
<protein>
    <submittedName>
        <fullName evidence="2">Glycosyltransferase family 2 protein</fullName>
    </submittedName>
</protein>
<dbReference type="EMBL" id="JAESVA010000001">
    <property type="protein sequence ID" value="MCB8878715.1"/>
    <property type="molecule type" value="Genomic_DNA"/>
</dbReference>
<feature type="domain" description="Glycosyltransferase 2-like" evidence="1">
    <location>
        <begin position="5"/>
        <end position="125"/>
    </location>
</feature>
<evidence type="ECO:0000313" key="2">
    <source>
        <dbReference type="EMBL" id="MCB8878715.1"/>
    </source>
</evidence>
<dbReference type="AlphaFoldDB" id="A0A964E1N6"/>